<dbReference type="PANTHER" id="PTHR30273">
    <property type="entry name" value="PERIPLASMIC SIGNAL SENSOR AND SIGMA FACTOR ACTIVATOR FECR-RELATED"/>
    <property type="match status" value="1"/>
</dbReference>
<evidence type="ECO:0000313" key="3">
    <source>
        <dbReference type="Proteomes" id="UP001220395"/>
    </source>
</evidence>
<dbReference type="EMBL" id="CP117411">
    <property type="protein sequence ID" value="WCT72216.1"/>
    <property type="molecule type" value="Genomic_DNA"/>
</dbReference>
<feature type="domain" description="FecR protein" evidence="1">
    <location>
        <begin position="106"/>
        <end position="196"/>
    </location>
</feature>
<proteinExistence type="predicted"/>
<keyword evidence="3" id="KW-1185">Reference proteome</keyword>
<sequence length="316" mass="33148">MTLPVPDDATLDAAALWVARSRDPAFADWAGLMAWLEAHPTHNAAYEAALDTHDAAGAVTGAVPTPRPLPAPRRSAWRRYAIGSLAAAIAVAVAVPSLMPADTTYRIATAPGQQVQRTLPDGTRIALNGGTTLTLDRSQPRWARLDRGEAVFAVVHDPLAPFEVATGQVVIRDVGTTFNIQRDARGLRVAVAEGEVLYDPAGVAVALNAGRSLRASDSSRLVEVSDVDAGAVGAWRSGRLLYRSADYATVAADIARSTGRPVFADPSTSGRRFTGGITLRGTPPAVLKRQLEALLGVKVVPSGGGWRLMANDGAAH</sequence>
<name>A0ABY7TGW5_9SPHN</name>
<dbReference type="InterPro" id="IPR012373">
    <property type="entry name" value="Ferrdict_sens_TM"/>
</dbReference>
<dbReference type="PANTHER" id="PTHR30273:SF2">
    <property type="entry name" value="PROTEIN FECR"/>
    <property type="match status" value="1"/>
</dbReference>
<dbReference type="Gene3D" id="2.60.120.1440">
    <property type="match status" value="1"/>
</dbReference>
<organism evidence="2 3">
    <name type="scientific">Sphingomonas naphthae</name>
    <dbReference type="NCBI Taxonomy" id="1813468"/>
    <lineage>
        <taxon>Bacteria</taxon>
        <taxon>Pseudomonadati</taxon>
        <taxon>Pseudomonadota</taxon>
        <taxon>Alphaproteobacteria</taxon>
        <taxon>Sphingomonadales</taxon>
        <taxon>Sphingomonadaceae</taxon>
        <taxon>Sphingomonas</taxon>
    </lineage>
</organism>
<dbReference type="InterPro" id="IPR006860">
    <property type="entry name" value="FecR"/>
</dbReference>
<reference evidence="2 3" key="1">
    <citation type="submission" date="2023-02" db="EMBL/GenBank/DDBJ databases">
        <title>Genome sequence of Sphingomonas naphthae.</title>
        <authorList>
            <person name="Kim S."/>
            <person name="Heo J."/>
            <person name="Kwon S.-W."/>
        </authorList>
    </citation>
    <scope>NUCLEOTIDE SEQUENCE [LARGE SCALE GENOMIC DNA]</scope>
    <source>
        <strain evidence="2 3">KACC 18716</strain>
    </source>
</reference>
<dbReference type="PIRSF" id="PIRSF018266">
    <property type="entry name" value="FecR"/>
    <property type="match status" value="1"/>
</dbReference>
<dbReference type="Pfam" id="PF04773">
    <property type="entry name" value="FecR"/>
    <property type="match status" value="1"/>
</dbReference>
<accession>A0ABY7TGW5</accession>
<dbReference type="Proteomes" id="UP001220395">
    <property type="component" value="Chromosome"/>
</dbReference>
<evidence type="ECO:0000313" key="2">
    <source>
        <dbReference type="EMBL" id="WCT72216.1"/>
    </source>
</evidence>
<gene>
    <name evidence="2" type="ORF">PQ455_11235</name>
</gene>
<dbReference type="RefSeq" id="WP_273686170.1">
    <property type="nucleotide sequence ID" value="NZ_CP117411.1"/>
</dbReference>
<protein>
    <submittedName>
        <fullName evidence="2">FecR domain-containing protein</fullName>
    </submittedName>
</protein>
<evidence type="ECO:0000259" key="1">
    <source>
        <dbReference type="Pfam" id="PF04773"/>
    </source>
</evidence>